<dbReference type="PANTHER" id="PTHR12677:SF49">
    <property type="entry name" value="TVP38_TMEM64 FAMILY MEMBRANE PROTEIN"/>
    <property type="match status" value="1"/>
</dbReference>
<comment type="subcellular location">
    <subcellularLocation>
        <location evidence="1">Cell membrane</location>
        <topology evidence="1">Multi-pass membrane protein</topology>
    </subcellularLocation>
</comment>
<feature type="transmembrane region" description="Helical" evidence="6">
    <location>
        <begin position="9"/>
        <end position="29"/>
    </location>
</feature>
<keyword evidence="5 6" id="KW-0472">Membrane</keyword>
<dbReference type="PANTHER" id="PTHR12677">
    <property type="entry name" value="GOLGI APPARATUS MEMBRANE PROTEIN TVP38-RELATED"/>
    <property type="match status" value="1"/>
</dbReference>
<evidence type="ECO:0000256" key="6">
    <source>
        <dbReference type="SAM" id="Phobius"/>
    </source>
</evidence>
<dbReference type="Pfam" id="PF09335">
    <property type="entry name" value="VTT_dom"/>
    <property type="match status" value="1"/>
</dbReference>
<proteinExistence type="predicted"/>
<feature type="transmembrane region" description="Helical" evidence="6">
    <location>
        <begin position="64"/>
        <end position="83"/>
    </location>
</feature>
<dbReference type="PROSITE" id="PS51257">
    <property type="entry name" value="PROKAR_LIPOPROTEIN"/>
    <property type="match status" value="1"/>
</dbReference>
<dbReference type="GO" id="GO:0005886">
    <property type="term" value="C:plasma membrane"/>
    <property type="evidence" value="ECO:0007669"/>
    <property type="project" value="UniProtKB-SubCell"/>
</dbReference>
<keyword evidence="2" id="KW-1003">Cell membrane</keyword>
<accession>A0A645CCX6</accession>
<reference evidence="8" key="1">
    <citation type="submission" date="2019-08" db="EMBL/GenBank/DDBJ databases">
        <authorList>
            <person name="Kucharzyk K."/>
            <person name="Murdoch R.W."/>
            <person name="Higgins S."/>
            <person name="Loffler F."/>
        </authorList>
    </citation>
    <scope>NUCLEOTIDE SEQUENCE</scope>
</reference>
<gene>
    <name evidence="8" type="ORF">SDC9_121815</name>
</gene>
<feature type="transmembrane region" description="Helical" evidence="6">
    <location>
        <begin position="41"/>
        <end position="59"/>
    </location>
</feature>
<evidence type="ECO:0000256" key="1">
    <source>
        <dbReference type="ARBA" id="ARBA00004651"/>
    </source>
</evidence>
<dbReference type="AlphaFoldDB" id="A0A645CCX6"/>
<evidence type="ECO:0000259" key="7">
    <source>
        <dbReference type="Pfam" id="PF09335"/>
    </source>
</evidence>
<sequence>MENRVNAKALLNLCTAAGLIGCALLVLYGWQHQLFTSQEALQTYITGFGALGALVFVAFQAVQVVIPILPGGLGCLAGVLLFGPWRGFVYNYAGICVGSIAAFLLAKQYGRPLLAVMFKPGTLAKYEAWTSRRFDTLFAAAIFFPVAPDDFLCYLAGTTPMRLGRFTAIILLGKPAAIALYSLGLNVMFQHMAAIL</sequence>
<dbReference type="EMBL" id="VSSQ01026218">
    <property type="protein sequence ID" value="MPM74826.1"/>
    <property type="molecule type" value="Genomic_DNA"/>
</dbReference>
<evidence type="ECO:0000256" key="5">
    <source>
        <dbReference type="ARBA" id="ARBA00023136"/>
    </source>
</evidence>
<name>A0A645CCX6_9ZZZZ</name>
<evidence type="ECO:0000256" key="2">
    <source>
        <dbReference type="ARBA" id="ARBA00022475"/>
    </source>
</evidence>
<evidence type="ECO:0000256" key="3">
    <source>
        <dbReference type="ARBA" id="ARBA00022692"/>
    </source>
</evidence>
<organism evidence="8">
    <name type="scientific">bioreactor metagenome</name>
    <dbReference type="NCBI Taxonomy" id="1076179"/>
    <lineage>
        <taxon>unclassified sequences</taxon>
        <taxon>metagenomes</taxon>
        <taxon>ecological metagenomes</taxon>
    </lineage>
</organism>
<evidence type="ECO:0000256" key="4">
    <source>
        <dbReference type="ARBA" id="ARBA00022989"/>
    </source>
</evidence>
<comment type="caution">
    <text evidence="8">The sequence shown here is derived from an EMBL/GenBank/DDBJ whole genome shotgun (WGS) entry which is preliminary data.</text>
</comment>
<protein>
    <recommendedName>
        <fullName evidence="7">VTT domain-containing protein</fullName>
    </recommendedName>
</protein>
<feature type="domain" description="VTT" evidence="7">
    <location>
        <begin position="75"/>
        <end position="183"/>
    </location>
</feature>
<keyword evidence="3 6" id="KW-0812">Transmembrane</keyword>
<feature type="transmembrane region" description="Helical" evidence="6">
    <location>
        <begin position="163"/>
        <end position="183"/>
    </location>
</feature>
<feature type="transmembrane region" description="Helical" evidence="6">
    <location>
        <begin position="137"/>
        <end position="157"/>
    </location>
</feature>
<feature type="transmembrane region" description="Helical" evidence="6">
    <location>
        <begin position="89"/>
        <end position="106"/>
    </location>
</feature>
<dbReference type="InterPro" id="IPR032816">
    <property type="entry name" value="VTT_dom"/>
</dbReference>
<keyword evidence="4 6" id="KW-1133">Transmembrane helix</keyword>
<dbReference type="InterPro" id="IPR015414">
    <property type="entry name" value="TMEM64"/>
</dbReference>
<evidence type="ECO:0000313" key="8">
    <source>
        <dbReference type="EMBL" id="MPM74826.1"/>
    </source>
</evidence>